<dbReference type="KEGG" id="bwe:BcerKBAB4_0240"/>
<evidence type="ECO:0000313" key="1">
    <source>
        <dbReference type="EMBL" id="ABY41508.1"/>
    </source>
</evidence>
<dbReference type="Proteomes" id="UP000002154">
    <property type="component" value="Chromosome"/>
</dbReference>
<evidence type="ECO:0000313" key="2">
    <source>
        <dbReference type="Proteomes" id="UP000002154"/>
    </source>
</evidence>
<dbReference type="HOGENOM" id="CLU_3354764_0_0_9"/>
<dbReference type="EMBL" id="CP000903">
    <property type="protein sequence ID" value="ABY41508.1"/>
    <property type="molecule type" value="Genomic_DNA"/>
</dbReference>
<dbReference type="AlphaFoldDB" id="A9VQG2"/>
<sequence length="36" mass="4172">MCITFYVVVDNVEKLFGSLYYKGGYVHNLVDNIEEV</sequence>
<gene>
    <name evidence="1" type="ordered locus">BcerKBAB4_0240</name>
</gene>
<reference evidence="1 2" key="1">
    <citation type="journal article" date="2008" name="Chem. Biol. Interact.">
        <title>Extending the Bacillus cereus group genomics to putative food-borne pathogens of different toxicity.</title>
        <authorList>
            <person name="Lapidus A."/>
            <person name="Goltsman E."/>
            <person name="Auger S."/>
            <person name="Galleron N."/>
            <person name="Segurens B."/>
            <person name="Dossat C."/>
            <person name="Land M.L."/>
            <person name="Broussolle V."/>
            <person name="Brillard J."/>
            <person name="Guinebretiere M.H."/>
            <person name="Sanchis V."/>
            <person name="Nguen-The C."/>
            <person name="Lereclus D."/>
            <person name="Richardson P."/>
            <person name="Wincker P."/>
            <person name="Weissenbach J."/>
            <person name="Ehrlich S.D."/>
            <person name="Sorokin A."/>
        </authorList>
    </citation>
    <scope>NUCLEOTIDE SEQUENCE [LARGE SCALE GENOMIC DNA]</scope>
    <source>
        <strain evidence="1 2">KBAB4</strain>
    </source>
</reference>
<accession>A9VQG2</accession>
<name>A9VQG2_BACMK</name>
<protein>
    <submittedName>
        <fullName evidence="1">Uncharacterized protein</fullName>
    </submittedName>
</protein>
<organism evidence="1 2">
    <name type="scientific">Bacillus mycoides (strain KBAB4)</name>
    <name type="common">Bacillus weihenstephanensis</name>
    <dbReference type="NCBI Taxonomy" id="315730"/>
    <lineage>
        <taxon>Bacteria</taxon>
        <taxon>Bacillati</taxon>
        <taxon>Bacillota</taxon>
        <taxon>Bacilli</taxon>
        <taxon>Bacillales</taxon>
        <taxon>Bacillaceae</taxon>
        <taxon>Bacillus</taxon>
        <taxon>Bacillus cereus group</taxon>
    </lineage>
</organism>
<proteinExistence type="predicted"/>